<evidence type="ECO:0000256" key="15">
    <source>
        <dbReference type="ARBA" id="ARBA00053245"/>
    </source>
</evidence>
<dbReference type="STRING" id="38772.ENSGAGP00000000847"/>
<reference evidence="21" key="1">
    <citation type="journal article" date="2017" name="PLoS ONE">
        <title>The Agassiz's desert tortoise genome provides a resource for the conservation of a threatened species.</title>
        <authorList>
            <person name="Tollis M."/>
            <person name="DeNardo D.F."/>
            <person name="Cornelius J.A."/>
            <person name="Dolby G.A."/>
            <person name="Edwards T."/>
            <person name="Henen B.T."/>
            <person name="Karl A.E."/>
            <person name="Murphy R.W."/>
            <person name="Kusumi K."/>
        </authorList>
    </citation>
    <scope>NUCLEOTIDE SEQUENCE [LARGE SCALE GENOMIC DNA]</scope>
</reference>
<evidence type="ECO:0000256" key="1">
    <source>
        <dbReference type="ARBA" id="ARBA00004123"/>
    </source>
</evidence>
<keyword evidence="4" id="KW-0217">Developmental protein</keyword>
<keyword evidence="12" id="KW-0393">Immunoglobulin domain</keyword>
<sequence length="1713" mass="187667">MGSRRRPLSRSYSVNGRYSLYSPSSAPGPGAESEEWEGPGWSTRPDSRSYLLSIRPENSLSGNRLSPSSFRRSTFCTIIAQLTEETQPQFETTLKSRAVSEDSDAKFTCIVTGYPQPEVTWYKDDEEMDRYCGLPKYEIFRHGNRHTLQLYKCREDDAAIYQASARNTKGIVSCSSVLEVGTMTEYKIHQRWFAKLKQKAEAKLHEIEQSRKRGKENMEVEKLRRTSPERFQRKRRLTGNLNLRSGVSLWDKEDVAKVHVVDPKSRLREDVAEPKEPSLNATAGFSNNFLTRPQDAEVTTNGDSSMESGEENGNSFFTYIYETVEEITTKPTTRESFAKKKKKKGEEPAAVMAAKQDVSSQENGLIESQNLSQSQRNAPSVTLPGSMQSVAAISQLVGDVPEVKELGTPSSQDAETGKPQPCSPPSRGDTYFPLAEMYLESGAKHVMEEKMPQTPEEAENRTQLQSLAVSINRQREILPPASEVFLVGAVAGEEQKGQPVERELEGNEAIGTKATKKESKLHGNLNKKRVDPPSGTLKLSSEMRHSLLMGNASGTSCISSCKNVQETDLLDSVQLNTKQPLHHATPSLNQVAPCLDESQLRQEAGGSLLQGSLEEQVVFKVPCEAQEAVRQVVSSTSDLKHSALEPTEDTNSQASQLKELTRRKPICMERETEQSEQPSSPRLRGTGMLKISQESSQRPLAGSPGLTQPSWEEHPPWKEEGAGHSLNFPGKETQQRPTPSEENEELATAGSALKKASRMPGGKALLKPGACWSGMGEGEKIAQPLTAETEPAGSWLGDSLSCTEVEESPIEPSHETSQQADGVVGGVSWVPKQAAPVSIQVSKEELHPIAIAEISESVEALGSASPSPVKEAPAGGKQSAAQPPGDVKREMETRKTNESAPRLAAMPHRERLPVSPAMELSAKLAPVSLTPESWEESEQRAVTPGKEPAAAAGRNSMTSTGTSELKTEAPLAPRAEERTPDGEVSLEHKVQHRNLVSSLKNYLLLLLKMSSSEPDKCKGPTKKDTETEEKESQPAGEEKALLEVGIAGLSPGTSRKILERVQNNQLFQSAESLHLSPRTSRRLTGMINQELVTSKEALGISPLACSTLPAREASEPEGSALLSVPSIVVGNVSLEGTRQADDGLSDLHLESSTKENSHDLVAALPCATPEELASGARRKIYLAKSKQLEEAEAAASESQVHLKRDSPTVSPRQSRKNPALLQAPVPTLSPPMDRHSPTLPRKMATLEVPKAYEEPSEEISGTPEGPEVTKQEGQAGESRKTNNPFKAPQLIRKIRAEQFSDASGNLKLWCQFFNILSDSKLTWYKDEFPVAEARRSSGDEGQAALAIVQASRKDCGVYKCTIENEYGTDSTDFLLSAEVLSGFVSREEIEVGEEIEMTPMVFAKGLADSGYWGDKFFGRVVSEDMEVGAGFLRKAWRARIIYGLEPVFESGRTCIIKVHNLIVFGTKNENTLIEKNYDITIQECKIQNLSREYCKIFAAEARAIPDFGAVPEIIPLYLIYRPANTVPYATIEEDLAGPFERYCVKERDGSLAVQSSSEIAQKCCAFQHWLYQWTNGNILVTDMEGVGWRITNMRIATKLKGYQGLKESCFPALLDQFAAAHRCNRYCEILGLKSLESLQQPAKPKGSKSPSLGRKAPSAQSSPQLQKKGLASPQGTRKGAVSPKASRKSTEAGEAQPVLKHKALESDRSSQLQ</sequence>
<name>A0A452GH01_9SAUR</name>
<evidence type="ECO:0000259" key="19">
    <source>
        <dbReference type="PROSITE" id="PS51158"/>
    </source>
</evidence>
<feature type="region of interest" description="Disordered" evidence="17">
    <location>
        <begin position="404"/>
        <end position="431"/>
    </location>
</feature>
<dbReference type="InterPro" id="IPR013783">
    <property type="entry name" value="Ig-like_fold"/>
</dbReference>
<dbReference type="PANTHER" id="PTHR47091:SF1">
    <property type="entry name" value="ALPHA-PROTEIN KINASE 3"/>
    <property type="match status" value="1"/>
</dbReference>
<keyword evidence="10" id="KW-1015">Disulfide bond</keyword>
<evidence type="ECO:0000256" key="6">
    <source>
        <dbReference type="ARBA" id="ARBA00022553"/>
    </source>
</evidence>
<feature type="compositionally biased region" description="Low complexity" evidence="17">
    <location>
        <begin position="301"/>
        <end position="312"/>
    </location>
</feature>
<dbReference type="InterPro" id="IPR004166">
    <property type="entry name" value="a-kinase_dom"/>
</dbReference>
<feature type="compositionally biased region" description="Polar residues" evidence="17">
    <location>
        <begin position="955"/>
        <end position="964"/>
    </location>
</feature>
<dbReference type="SUPFAM" id="SSF48726">
    <property type="entry name" value="Immunoglobulin"/>
    <property type="match status" value="2"/>
</dbReference>
<dbReference type="Gene3D" id="3.20.200.10">
    <property type="entry name" value="MHCK/EF2 kinase"/>
    <property type="match status" value="1"/>
</dbReference>
<proteinExistence type="inferred from homology"/>
<feature type="region of interest" description="Disordered" evidence="17">
    <location>
        <begin position="781"/>
        <end position="822"/>
    </location>
</feature>
<dbReference type="SUPFAM" id="SSF56112">
    <property type="entry name" value="Protein kinase-like (PK-like)"/>
    <property type="match status" value="1"/>
</dbReference>
<feature type="region of interest" description="Disordered" evidence="17">
    <location>
        <begin position="209"/>
        <end position="236"/>
    </location>
</feature>
<dbReference type="PROSITE" id="PS50835">
    <property type="entry name" value="IG_LIKE"/>
    <property type="match status" value="2"/>
</dbReference>
<feature type="compositionally biased region" description="Polar residues" evidence="17">
    <location>
        <begin position="649"/>
        <end position="658"/>
    </location>
</feature>
<dbReference type="Pfam" id="PF07679">
    <property type="entry name" value="I-set"/>
    <property type="match status" value="2"/>
</dbReference>
<dbReference type="FunFam" id="2.60.40.10:FF:000069">
    <property type="entry name" value="Alpha-protein kinase 3"/>
    <property type="match status" value="1"/>
</dbReference>
<evidence type="ECO:0000256" key="3">
    <source>
        <dbReference type="ARBA" id="ARBA00012513"/>
    </source>
</evidence>
<protein>
    <recommendedName>
        <fullName evidence="16">Alpha-protein kinase 3</fullName>
        <ecNumber evidence="3">2.7.11.1</ecNumber>
    </recommendedName>
</protein>
<feature type="region of interest" description="Disordered" evidence="17">
    <location>
        <begin position="859"/>
        <end position="909"/>
    </location>
</feature>
<feature type="domain" description="Alpha-type protein kinase" evidence="19">
    <location>
        <begin position="1404"/>
        <end position="1635"/>
    </location>
</feature>
<dbReference type="Pfam" id="PF02816">
    <property type="entry name" value="Alpha_kinase"/>
    <property type="match status" value="1"/>
</dbReference>
<dbReference type="Ensembl" id="ENSGAGT00000000962.1">
    <property type="protein sequence ID" value="ENSGAGP00000000847.1"/>
    <property type="gene ID" value="ENSGAGG00000000711.1"/>
</dbReference>
<keyword evidence="8" id="KW-0677">Repeat</keyword>
<dbReference type="SMART" id="SM00409">
    <property type="entry name" value="IG"/>
    <property type="match status" value="2"/>
</dbReference>
<feature type="region of interest" description="Disordered" evidence="17">
    <location>
        <begin position="270"/>
        <end position="312"/>
    </location>
</feature>
<evidence type="ECO:0000256" key="5">
    <source>
        <dbReference type="ARBA" id="ARBA00022527"/>
    </source>
</evidence>
<dbReference type="InterPro" id="IPR036179">
    <property type="entry name" value="Ig-like_dom_sf"/>
</dbReference>
<comment type="catalytic activity">
    <reaction evidence="14">
        <text>L-seryl-[protein] + ATP = O-phospho-L-seryl-[protein] + ADP + H(+)</text>
        <dbReference type="Rhea" id="RHEA:17989"/>
        <dbReference type="Rhea" id="RHEA-COMP:9863"/>
        <dbReference type="Rhea" id="RHEA-COMP:11604"/>
        <dbReference type="ChEBI" id="CHEBI:15378"/>
        <dbReference type="ChEBI" id="CHEBI:29999"/>
        <dbReference type="ChEBI" id="CHEBI:30616"/>
        <dbReference type="ChEBI" id="CHEBI:83421"/>
        <dbReference type="ChEBI" id="CHEBI:456216"/>
        <dbReference type="EC" id="2.7.11.1"/>
    </reaction>
</comment>
<feature type="region of interest" description="Disordered" evidence="17">
    <location>
        <begin position="1639"/>
        <end position="1713"/>
    </location>
</feature>
<feature type="region of interest" description="Disordered" evidence="17">
    <location>
        <begin position="928"/>
        <end position="984"/>
    </location>
</feature>
<feature type="compositionally biased region" description="Basic and acidic residues" evidence="17">
    <location>
        <begin position="886"/>
        <end position="897"/>
    </location>
</feature>
<evidence type="ECO:0000256" key="14">
    <source>
        <dbReference type="ARBA" id="ARBA00048679"/>
    </source>
</evidence>
<reference evidence="20" key="3">
    <citation type="submission" date="2025-09" db="UniProtKB">
        <authorList>
            <consortium name="Ensembl"/>
        </authorList>
    </citation>
    <scope>IDENTIFICATION</scope>
</reference>
<dbReference type="GO" id="GO:0005524">
    <property type="term" value="F:ATP binding"/>
    <property type="evidence" value="ECO:0007669"/>
    <property type="project" value="InterPro"/>
</dbReference>
<feature type="compositionally biased region" description="Polar residues" evidence="17">
    <location>
        <begin position="357"/>
        <end position="383"/>
    </location>
</feature>
<feature type="compositionally biased region" description="Basic and acidic residues" evidence="17">
    <location>
        <begin position="974"/>
        <end position="984"/>
    </location>
</feature>
<evidence type="ECO:0000256" key="12">
    <source>
        <dbReference type="ARBA" id="ARBA00023319"/>
    </source>
</evidence>
<feature type="compositionally biased region" description="Basic and acidic residues" evidence="17">
    <location>
        <begin position="711"/>
        <end position="722"/>
    </location>
</feature>
<dbReference type="GO" id="GO:0005634">
    <property type="term" value="C:nucleus"/>
    <property type="evidence" value="ECO:0007669"/>
    <property type="project" value="UniProtKB-SubCell"/>
</dbReference>
<keyword evidence="6" id="KW-0597">Phosphoprotein</keyword>
<dbReference type="SMART" id="SM00408">
    <property type="entry name" value="IGc2"/>
    <property type="match status" value="2"/>
</dbReference>
<organism evidence="20 21">
    <name type="scientific">Gopherus agassizii</name>
    <name type="common">Agassiz's desert tortoise</name>
    <dbReference type="NCBI Taxonomy" id="38772"/>
    <lineage>
        <taxon>Eukaryota</taxon>
        <taxon>Metazoa</taxon>
        <taxon>Chordata</taxon>
        <taxon>Craniata</taxon>
        <taxon>Vertebrata</taxon>
        <taxon>Euteleostomi</taxon>
        <taxon>Archelosauria</taxon>
        <taxon>Testudinata</taxon>
        <taxon>Testudines</taxon>
        <taxon>Cryptodira</taxon>
        <taxon>Durocryptodira</taxon>
        <taxon>Testudinoidea</taxon>
        <taxon>Testudinidae</taxon>
        <taxon>Gopherus</taxon>
    </lineage>
</organism>
<feature type="region of interest" description="Disordered" evidence="17">
    <location>
        <begin position="332"/>
        <end position="383"/>
    </location>
</feature>
<comment type="similarity">
    <text evidence="2">Belongs to the protein kinase superfamily. Alpha-type protein kinase family. ALPK subfamily.</text>
</comment>
<dbReference type="GO" id="GO:0004674">
    <property type="term" value="F:protein serine/threonine kinase activity"/>
    <property type="evidence" value="ECO:0007669"/>
    <property type="project" value="UniProtKB-KW"/>
</dbReference>
<keyword evidence="5" id="KW-0723">Serine/threonine-protein kinase</keyword>
<keyword evidence="21" id="KW-1185">Reference proteome</keyword>
<evidence type="ECO:0000256" key="2">
    <source>
        <dbReference type="ARBA" id="ARBA00008651"/>
    </source>
</evidence>
<keyword evidence="11" id="KW-0539">Nucleus</keyword>
<feature type="region of interest" description="Disordered" evidence="17">
    <location>
        <begin position="636"/>
        <end position="763"/>
    </location>
</feature>
<reference evidence="20" key="2">
    <citation type="submission" date="2025-08" db="UniProtKB">
        <authorList>
            <consortium name="Ensembl"/>
        </authorList>
    </citation>
    <scope>IDENTIFICATION</scope>
</reference>
<evidence type="ECO:0000256" key="13">
    <source>
        <dbReference type="ARBA" id="ARBA00047899"/>
    </source>
</evidence>
<dbReference type="CDD" id="cd00096">
    <property type="entry name" value="Ig"/>
    <property type="match status" value="1"/>
</dbReference>
<feature type="compositionally biased region" description="Low complexity" evidence="17">
    <location>
        <begin position="22"/>
        <end position="31"/>
    </location>
</feature>
<evidence type="ECO:0000259" key="18">
    <source>
        <dbReference type="PROSITE" id="PS50835"/>
    </source>
</evidence>
<evidence type="ECO:0000313" key="20">
    <source>
        <dbReference type="Ensembl" id="ENSGAGP00000000847.1"/>
    </source>
</evidence>
<dbReference type="PROSITE" id="PS51158">
    <property type="entry name" value="ALPHA_KINASE"/>
    <property type="match status" value="1"/>
</dbReference>
<feature type="domain" description="Ig-like" evidence="18">
    <location>
        <begin position="88"/>
        <end position="179"/>
    </location>
</feature>
<evidence type="ECO:0000256" key="8">
    <source>
        <dbReference type="ARBA" id="ARBA00022737"/>
    </source>
</evidence>
<feature type="region of interest" description="Disordered" evidence="17">
    <location>
        <begin position="1013"/>
        <end position="1037"/>
    </location>
</feature>
<comment type="catalytic activity">
    <reaction evidence="13">
        <text>L-threonyl-[protein] + ATP = O-phospho-L-threonyl-[protein] + ADP + H(+)</text>
        <dbReference type="Rhea" id="RHEA:46608"/>
        <dbReference type="Rhea" id="RHEA-COMP:11060"/>
        <dbReference type="Rhea" id="RHEA-COMP:11605"/>
        <dbReference type="ChEBI" id="CHEBI:15378"/>
        <dbReference type="ChEBI" id="CHEBI:30013"/>
        <dbReference type="ChEBI" id="CHEBI:30616"/>
        <dbReference type="ChEBI" id="CHEBI:61977"/>
        <dbReference type="ChEBI" id="CHEBI:456216"/>
        <dbReference type="EC" id="2.7.11.1"/>
    </reaction>
</comment>
<dbReference type="InterPro" id="IPR007110">
    <property type="entry name" value="Ig-like_dom"/>
</dbReference>
<dbReference type="SMART" id="SM00811">
    <property type="entry name" value="Alpha_kinase"/>
    <property type="match status" value="1"/>
</dbReference>
<dbReference type="Gene3D" id="2.60.40.10">
    <property type="entry name" value="Immunoglobulins"/>
    <property type="match status" value="2"/>
</dbReference>
<evidence type="ECO:0000256" key="11">
    <source>
        <dbReference type="ARBA" id="ARBA00023242"/>
    </source>
</evidence>
<dbReference type="PANTHER" id="PTHR47091">
    <property type="entry name" value="ALPHA-PROTEIN KINASE 2-RELATED"/>
    <property type="match status" value="1"/>
</dbReference>
<dbReference type="EC" id="2.7.11.1" evidence="3"/>
<keyword evidence="7" id="KW-0808">Transferase</keyword>
<feature type="compositionally biased region" description="Basic and acidic residues" evidence="17">
    <location>
        <begin position="209"/>
        <end position="231"/>
    </location>
</feature>
<evidence type="ECO:0000313" key="21">
    <source>
        <dbReference type="Proteomes" id="UP000291020"/>
    </source>
</evidence>
<feature type="domain" description="Ig-like" evidence="18">
    <location>
        <begin position="1288"/>
        <end position="1376"/>
    </location>
</feature>
<dbReference type="FunFam" id="2.60.40.10:FF:000543">
    <property type="entry name" value="Alpha-protein kinase 3"/>
    <property type="match status" value="1"/>
</dbReference>
<evidence type="ECO:0000256" key="9">
    <source>
        <dbReference type="ARBA" id="ARBA00022777"/>
    </source>
</evidence>
<feature type="region of interest" description="Disordered" evidence="17">
    <location>
        <begin position="1"/>
        <end position="43"/>
    </location>
</feature>
<dbReference type="FunFam" id="3.20.200.10:FF:000003">
    <property type="entry name" value="alpha-protein kinase 3"/>
    <property type="match status" value="1"/>
</dbReference>
<evidence type="ECO:0000256" key="4">
    <source>
        <dbReference type="ARBA" id="ARBA00022473"/>
    </source>
</evidence>
<feature type="compositionally biased region" description="Basic and acidic residues" evidence="17">
    <location>
        <begin position="659"/>
        <end position="673"/>
    </location>
</feature>
<dbReference type="InterPro" id="IPR003599">
    <property type="entry name" value="Ig_sub"/>
</dbReference>
<keyword evidence="9" id="KW-0418">Kinase</keyword>
<evidence type="ECO:0000256" key="10">
    <source>
        <dbReference type="ARBA" id="ARBA00023157"/>
    </source>
</evidence>
<dbReference type="CDD" id="cd16973">
    <property type="entry name" value="Alpha_kinase_ALPK3"/>
    <property type="match status" value="1"/>
</dbReference>
<dbReference type="InterPro" id="IPR013098">
    <property type="entry name" value="Ig_I-set"/>
</dbReference>
<dbReference type="Proteomes" id="UP000291020">
    <property type="component" value="Unassembled WGS sequence"/>
</dbReference>
<dbReference type="InterPro" id="IPR011009">
    <property type="entry name" value="Kinase-like_dom_sf"/>
</dbReference>
<dbReference type="GO" id="GO:0055013">
    <property type="term" value="P:cardiac muscle cell development"/>
    <property type="evidence" value="ECO:0007669"/>
    <property type="project" value="TreeGrafter"/>
</dbReference>
<feature type="compositionally biased region" description="Polar residues" evidence="17">
    <location>
        <begin position="279"/>
        <end position="291"/>
    </location>
</feature>
<evidence type="ECO:0000256" key="17">
    <source>
        <dbReference type="SAM" id="MobiDB-lite"/>
    </source>
</evidence>
<evidence type="ECO:0000256" key="16">
    <source>
        <dbReference type="ARBA" id="ARBA00073276"/>
    </source>
</evidence>
<comment type="function">
    <text evidence="15">Involved in cardiomyocyte differentiation.</text>
</comment>
<feature type="compositionally biased region" description="Basic and acidic residues" evidence="17">
    <location>
        <begin position="1702"/>
        <end position="1713"/>
    </location>
</feature>
<accession>A0A452GH01</accession>
<comment type="subcellular location">
    <subcellularLocation>
        <location evidence="1">Nucleus</location>
    </subcellularLocation>
</comment>
<evidence type="ECO:0000256" key="7">
    <source>
        <dbReference type="ARBA" id="ARBA00022679"/>
    </source>
</evidence>
<feature type="region of interest" description="Disordered" evidence="17">
    <location>
        <begin position="1194"/>
        <end position="1287"/>
    </location>
</feature>
<dbReference type="InterPro" id="IPR003598">
    <property type="entry name" value="Ig_sub2"/>
</dbReference>